<evidence type="ECO:0000256" key="1">
    <source>
        <dbReference type="SAM" id="SignalP"/>
    </source>
</evidence>
<dbReference type="InterPro" id="IPR046953">
    <property type="entry name" value="Spore_GerAC-like_C"/>
</dbReference>
<dbReference type="Pfam" id="PF05504">
    <property type="entry name" value="Spore_GerAC"/>
    <property type="match status" value="1"/>
</dbReference>
<protein>
    <submittedName>
        <fullName evidence="3">Spore germination B3/ GerAC like, C-terminal</fullName>
    </submittedName>
</protein>
<proteinExistence type="predicted"/>
<keyword evidence="4" id="KW-1185">Reference proteome</keyword>
<gene>
    <name evidence="3" type="ordered locus">RUM_24050</name>
</gene>
<keyword evidence="1" id="KW-0732">Signal</keyword>
<accession>D4LFJ8</accession>
<dbReference type="Gene3D" id="3.30.300.210">
    <property type="entry name" value="Nutrient germinant receptor protein C, domain 3"/>
    <property type="match status" value="1"/>
</dbReference>
<dbReference type="KEGG" id="rch:RUM_24050"/>
<dbReference type="HOGENOM" id="CLU_871216_0_0_9"/>
<dbReference type="Proteomes" id="UP000007054">
    <property type="component" value="Chromosome"/>
</dbReference>
<dbReference type="PROSITE" id="PS51257">
    <property type="entry name" value="PROKAR_LIPOPROTEIN"/>
    <property type="match status" value="1"/>
</dbReference>
<dbReference type="BioCyc" id="RCHA213810:RUM_RS11700-MONOMER"/>
<dbReference type="EMBL" id="FP929052">
    <property type="protein sequence ID" value="CBL18393.1"/>
    <property type="molecule type" value="Genomic_DNA"/>
</dbReference>
<reference evidence="3" key="1">
    <citation type="submission" date="2010-03" db="EMBL/GenBank/DDBJ databases">
        <title>The genome sequence of Ruminococcus sp. 18P13.</title>
        <authorList>
            <consortium name="metaHIT consortium -- http://www.metahit.eu/"/>
            <person name="Pajon A."/>
            <person name="Turner K."/>
            <person name="Parkhill J."/>
            <person name="Bernalier A."/>
        </authorList>
    </citation>
    <scope>NUCLEOTIDE SEQUENCE [LARGE SCALE GENOMIC DNA]</scope>
    <source>
        <strain evidence="3">Type strain: 18P13</strain>
    </source>
</reference>
<evidence type="ECO:0000313" key="3">
    <source>
        <dbReference type="EMBL" id="CBL18393.1"/>
    </source>
</evidence>
<feature type="chain" id="PRO_5003061402" evidence="1">
    <location>
        <begin position="25"/>
        <end position="319"/>
    </location>
</feature>
<name>D4LFJ8_RUMC1</name>
<evidence type="ECO:0000259" key="2">
    <source>
        <dbReference type="Pfam" id="PF05504"/>
    </source>
</evidence>
<dbReference type="GeneID" id="83157043"/>
<feature type="domain" description="Spore germination GerAC-like C-terminal" evidence="2">
    <location>
        <begin position="171"/>
        <end position="318"/>
    </location>
</feature>
<organism evidence="3 4">
    <name type="scientific">Ruminococcus champanellensis (strain DSM 18848 / JCM 17042 / KCTC 15320 / 18P13)</name>
    <dbReference type="NCBI Taxonomy" id="213810"/>
    <lineage>
        <taxon>Bacteria</taxon>
        <taxon>Bacillati</taxon>
        <taxon>Bacillota</taxon>
        <taxon>Clostridia</taxon>
        <taxon>Eubacteriales</taxon>
        <taxon>Oscillospiraceae</taxon>
        <taxon>Ruminococcus</taxon>
    </lineage>
</organism>
<dbReference type="PATRIC" id="fig|213810.4.peg.2303"/>
<dbReference type="AlphaFoldDB" id="D4LFJ8"/>
<feature type="signal peptide" evidence="1">
    <location>
        <begin position="1"/>
        <end position="24"/>
    </location>
</feature>
<dbReference type="RefSeq" id="WP_015559299.1">
    <property type="nucleotide sequence ID" value="NC_021039.1"/>
</dbReference>
<evidence type="ECO:0000313" key="4">
    <source>
        <dbReference type="Proteomes" id="UP000007054"/>
    </source>
</evidence>
<dbReference type="InterPro" id="IPR038501">
    <property type="entry name" value="Spore_GerAC_C_sf"/>
</dbReference>
<reference evidence="3" key="2">
    <citation type="submission" date="2010-03" db="EMBL/GenBank/DDBJ databases">
        <authorList>
            <person name="Pajon A."/>
        </authorList>
    </citation>
    <scope>NUCLEOTIDE SEQUENCE</scope>
    <source>
        <strain evidence="3">Type strain: 18P13</strain>
    </source>
</reference>
<sequence>MKHKRLTLLLATLLLTGCTGTAQVQNRAFVQLLGADADRNANRVTAVSFGMEEPASGTGETLLTALEAAQCRYDRALMLGHTQVLVCGKGGLEQRLSLLLDGNRISPGCRLVCADDAARVLEETGAGLETALSRMAEGGALYAPAVSDTLSDLLGASGMAVVPYVSGSDLGMCVVDQAGNIRTTLSEEACRGVALLREKNRDTVLGIPTEQGTLSYEIHSCSYKLDLETAEGLTAVLSFRITGECAEACEQGQLRKGVQQAVTELCRAAVLETVCVYGVDLLDLERAARHQDPAFFAAHQEEWSAVIAQAGFRCEVRVE</sequence>